<feature type="transmembrane region" description="Helical" evidence="8">
    <location>
        <begin position="237"/>
        <end position="255"/>
    </location>
</feature>
<evidence type="ECO:0000313" key="11">
    <source>
        <dbReference type="Proteomes" id="UP000562254"/>
    </source>
</evidence>
<keyword evidence="4" id="KW-1003">Cell membrane</keyword>
<protein>
    <submittedName>
        <fullName evidence="10">Putative spermidine/putrescine transport system permease protein</fullName>
    </submittedName>
</protein>
<evidence type="ECO:0000256" key="2">
    <source>
        <dbReference type="ARBA" id="ARBA00007069"/>
    </source>
</evidence>
<comment type="subcellular location">
    <subcellularLocation>
        <location evidence="1 8">Cell membrane</location>
        <topology evidence="1 8">Multi-pass membrane protein</topology>
    </subcellularLocation>
</comment>
<keyword evidence="5 8" id="KW-0812">Transmembrane</keyword>
<dbReference type="PANTHER" id="PTHR42929:SF5">
    <property type="entry name" value="ABC TRANSPORTER PERMEASE PROTEIN"/>
    <property type="match status" value="1"/>
</dbReference>
<evidence type="ECO:0000256" key="7">
    <source>
        <dbReference type="ARBA" id="ARBA00023136"/>
    </source>
</evidence>
<evidence type="ECO:0000256" key="5">
    <source>
        <dbReference type="ARBA" id="ARBA00022692"/>
    </source>
</evidence>
<reference evidence="10 11" key="1">
    <citation type="submission" date="2020-08" db="EMBL/GenBank/DDBJ databases">
        <title>Genomic Encyclopedia of Type Strains, Phase IV (KMG-IV): sequencing the most valuable type-strain genomes for metagenomic binning, comparative biology and taxonomic classification.</title>
        <authorList>
            <person name="Goeker M."/>
        </authorList>
    </citation>
    <scope>NUCLEOTIDE SEQUENCE [LARGE SCALE GENOMIC DNA]</scope>
    <source>
        <strain evidence="10 11">DSM 25895</strain>
    </source>
</reference>
<dbReference type="GO" id="GO:0055085">
    <property type="term" value="P:transmembrane transport"/>
    <property type="evidence" value="ECO:0007669"/>
    <property type="project" value="InterPro"/>
</dbReference>
<evidence type="ECO:0000256" key="3">
    <source>
        <dbReference type="ARBA" id="ARBA00022448"/>
    </source>
</evidence>
<evidence type="ECO:0000256" key="4">
    <source>
        <dbReference type="ARBA" id="ARBA00022475"/>
    </source>
</evidence>
<dbReference type="Proteomes" id="UP000562254">
    <property type="component" value="Unassembled WGS sequence"/>
</dbReference>
<dbReference type="PROSITE" id="PS50928">
    <property type="entry name" value="ABC_TM1"/>
    <property type="match status" value="1"/>
</dbReference>
<sequence>MKRSTAALLTAPLLIFLLLAFVAPIMAFLWRGVSDAEVRPVLPRTVAALAQWDGAGLPGEEAFAALVADLREARAGNAAGLARAATRLNADQPGLRGLLPMTARRLAAPFDGPAHEAVLAVSEDWAQPETWGAIRRAGGPLSAFHLLAALDLRRDAAGALVQAPEESRIFRAVLARSLWIALLVTACCLALGWPLAWLIATARGWVATALLAAVMLPFWISLVVRTAAWMVLLQREGVVNAALGAFGIGPLPLMMNRFAVVLGMVHILLPFMVLPLVAAFRALDPRLPRAAASLGAAPWRVFLRVTLPLALPGLGAGCLLVFIQALGFYVTPALLGGPNDQMLAWFVGFYATRSVNWGLAAALSILLLVAVGLCVALYGRLAGFRRPGAA</sequence>
<evidence type="ECO:0000313" key="10">
    <source>
        <dbReference type="EMBL" id="MBB5688260.1"/>
    </source>
</evidence>
<dbReference type="Gene3D" id="1.10.3720.10">
    <property type="entry name" value="MetI-like"/>
    <property type="match status" value="1"/>
</dbReference>
<dbReference type="GO" id="GO:0005886">
    <property type="term" value="C:plasma membrane"/>
    <property type="evidence" value="ECO:0007669"/>
    <property type="project" value="UniProtKB-SubCell"/>
</dbReference>
<name>A0A840XNE7_9PROT</name>
<feature type="transmembrane region" description="Helical" evidence="8">
    <location>
        <begin position="309"/>
        <end position="335"/>
    </location>
</feature>
<feature type="transmembrane region" description="Helical" evidence="8">
    <location>
        <begin position="355"/>
        <end position="378"/>
    </location>
</feature>
<keyword evidence="6 8" id="KW-1133">Transmembrane helix</keyword>
<evidence type="ECO:0000256" key="8">
    <source>
        <dbReference type="RuleBase" id="RU363032"/>
    </source>
</evidence>
<evidence type="ECO:0000256" key="6">
    <source>
        <dbReference type="ARBA" id="ARBA00022989"/>
    </source>
</evidence>
<keyword evidence="11" id="KW-1185">Reference proteome</keyword>
<dbReference type="InterPro" id="IPR000515">
    <property type="entry name" value="MetI-like"/>
</dbReference>
<evidence type="ECO:0000256" key="1">
    <source>
        <dbReference type="ARBA" id="ARBA00004651"/>
    </source>
</evidence>
<feature type="transmembrane region" description="Helical" evidence="8">
    <location>
        <begin position="205"/>
        <end position="225"/>
    </location>
</feature>
<dbReference type="CDD" id="cd06261">
    <property type="entry name" value="TM_PBP2"/>
    <property type="match status" value="1"/>
</dbReference>
<feature type="transmembrane region" description="Helical" evidence="8">
    <location>
        <begin position="261"/>
        <end position="280"/>
    </location>
</feature>
<dbReference type="EMBL" id="JACIJE010000001">
    <property type="protein sequence ID" value="MBB5688260.1"/>
    <property type="molecule type" value="Genomic_DNA"/>
</dbReference>
<organism evidence="10 11">
    <name type="scientific">Neoroseomonas alkaliterrae</name>
    <dbReference type="NCBI Taxonomy" id="1452450"/>
    <lineage>
        <taxon>Bacteria</taxon>
        <taxon>Pseudomonadati</taxon>
        <taxon>Pseudomonadota</taxon>
        <taxon>Alphaproteobacteria</taxon>
        <taxon>Acetobacterales</taxon>
        <taxon>Acetobacteraceae</taxon>
        <taxon>Neoroseomonas</taxon>
    </lineage>
</organism>
<comment type="similarity">
    <text evidence="2">Belongs to the binding-protein-dependent transport system permease family. CysTW subfamily.</text>
</comment>
<accession>A0A840XNE7</accession>
<dbReference type="RefSeq" id="WP_184480710.1">
    <property type="nucleotide sequence ID" value="NZ_JACIJE010000001.1"/>
</dbReference>
<dbReference type="AlphaFoldDB" id="A0A840XNE7"/>
<comment type="caution">
    <text evidence="10">The sequence shown here is derived from an EMBL/GenBank/DDBJ whole genome shotgun (WGS) entry which is preliminary data.</text>
</comment>
<proteinExistence type="inferred from homology"/>
<feature type="transmembrane region" description="Helical" evidence="8">
    <location>
        <begin position="6"/>
        <end position="30"/>
    </location>
</feature>
<evidence type="ECO:0000259" key="9">
    <source>
        <dbReference type="PROSITE" id="PS50928"/>
    </source>
</evidence>
<keyword evidence="7 8" id="KW-0472">Membrane</keyword>
<keyword evidence="3 8" id="KW-0813">Transport</keyword>
<gene>
    <name evidence="10" type="ORF">FHS88_000370</name>
</gene>
<feature type="transmembrane region" description="Helical" evidence="8">
    <location>
        <begin position="178"/>
        <end position="199"/>
    </location>
</feature>
<dbReference type="InterPro" id="IPR035906">
    <property type="entry name" value="MetI-like_sf"/>
</dbReference>
<dbReference type="SUPFAM" id="SSF161098">
    <property type="entry name" value="MetI-like"/>
    <property type="match status" value="1"/>
</dbReference>
<dbReference type="PANTHER" id="PTHR42929">
    <property type="entry name" value="INNER MEMBRANE ABC TRANSPORTER PERMEASE PROTEIN YDCU-RELATED-RELATED"/>
    <property type="match status" value="1"/>
</dbReference>
<feature type="domain" description="ABC transmembrane type-1" evidence="9">
    <location>
        <begin position="174"/>
        <end position="378"/>
    </location>
</feature>
<dbReference type="Pfam" id="PF00528">
    <property type="entry name" value="BPD_transp_1"/>
    <property type="match status" value="1"/>
</dbReference>